<proteinExistence type="inferred from homology"/>
<dbReference type="InterPro" id="IPR007863">
    <property type="entry name" value="Peptidase_M16_C"/>
</dbReference>
<dbReference type="EMBL" id="DF952379">
    <property type="protein sequence ID" value="GAN45084.1"/>
    <property type="molecule type" value="Genomic_DNA"/>
</dbReference>
<sequence length="943" mass="102673">MKRSLSLLAGVLLLAAAALPARAAGSDAPDIPYTRFRLPNGLTVVVHEDHKAPIVAVSVWYHVGSSYEPAGKTGFAHLFEHLMFQGSEHHKDEFFRPFELVGATDMNGTTWLDRTNYFETVPTTALDMALWMESDRMGHLLGAIGQKELDEQRGVVQNEKRQDENQPYGRVFEDLQANAFPANHPYHHDTIGSMADLNAASLADVKQWFRDYYGAANTTVVLAGDIDVATAKAKMQKYFGDIAPGPAVPRPQEWIAARTQSTRGTMTDNVAQVRIYREWNVPPIGSDDLSQLDLAATVLGGGKTSRLYQRLVYKDKLADDVSVSPMHFELASMLLLQADVKKGVDPKQVEAAIADEWRKFLADGPSADELERAKATVRASVIRGLEKVGGFSGKAVTLAEGQVYLDDPGAWKKDYERTMAATPQTVRAAAQKWLARGDYTLTVVPGKVEAKDMAAAAGRPAAPGKPAPKLSKVDGFEAGKSEVDRSTGVPQVRQFPELSFPALQHGKLKNGIEVVLAERHAVPLVHVQALFDAGYAADQGRKLGTSSFTMAMLDEGTKDLDSVEIAKRAERYGAVISAGSGLDSSSVSLNALKSELQPSLALYADIVRNPAFREADIARIRGQWLATIAQEKTQPTGLALRTLPPLLYGKGHPYAIPFTGTGTEDSIKSLTAEDMRAFVRDWIRPDNMKLLVVGDTTLAEIIPQLDAAFGNWPMARIALPKKQLTAVADPARPRVFLMDRPGSQQSLILAGDLAPSTKAPNFLEIGTMNGAFGGTFTSRLNMNLREDKHWAYGAGSFIPNAIGQRPFMMYAPVQTDRTADAVAEILKEARAVIGPKPLTDEEIAKIKFNDIRALPGEFETGGAVMGMLTSIELYDRPDDYVQTLKGRIEAQTDDAVEAAAREVIRPDALTWVIVGDLSKIEQPIRALKLGEVQVIDASGKVLR</sequence>
<evidence type="ECO:0000259" key="3">
    <source>
        <dbReference type="Pfam" id="PF00675"/>
    </source>
</evidence>
<dbReference type="EMBL" id="DF970134">
    <property type="protein sequence ID" value="GAP64834.1"/>
    <property type="molecule type" value="Genomic_DNA"/>
</dbReference>
<dbReference type="InterPro" id="IPR050361">
    <property type="entry name" value="MPP/UQCRC_Complex"/>
</dbReference>
<dbReference type="RefSeq" id="WP_062534067.1">
    <property type="nucleotide sequence ID" value="NZ_DF970134.1"/>
</dbReference>
<dbReference type="STRING" id="1475481.GCA_000953855_00117"/>
<evidence type="ECO:0000259" key="4">
    <source>
        <dbReference type="Pfam" id="PF05193"/>
    </source>
</evidence>
<dbReference type="Pfam" id="PF05193">
    <property type="entry name" value="Peptidase_M16_C"/>
    <property type="match status" value="2"/>
</dbReference>
<keyword evidence="2" id="KW-0732">Signal</keyword>
<name>A0A0K8QJ30_9GAMM</name>
<feature type="signal peptide" evidence="2">
    <location>
        <begin position="1"/>
        <end position="23"/>
    </location>
</feature>
<dbReference type="OrthoDB" id="9811314at2"/>
<dbReference type="Proteomes" id="UP000253740">
    <property type="component" value="Unassembled WGS sequence"/>
</dbReference>
<evidence type="ECO:0000256" key="2">
    <source>
        <dbReference type="SAM" id="SignalP"/>
    </source>
</evidence>
<evidence type="ECO:0000313" key="6">
    <source>
        <dbReference type="EMBL" id="GAP64834.1"/>
    </source>
</evidence>
<dbReference type="AlphaFoldDB" id="A0A0K8QJ30"/>
<reference evidence="6" key="2">
    <citation type="submission" date="2015-08" db="EMBL/GenBank/DDBJ databases">
        <title>Complete DNA Sequence of Pseudomonas syringae pv. actinidiae, the Causal Agent of Kiwifruit Canker Disease.</title>
        <authorList>
            <person name="Rikkerink E.H.A."/>
            <person name="Fineran P.C."/>
        </authorList>
    </citation>
    <scope>NUCLEOTIDE SEQUENCE</scope>
    <source>
        <strain evidence="6">SkMP5</strain>
    </source>
</reference>
<dbReference type="Pfam" id="PF00675">
    <property type="entry name" value="Peptidase_M16"/>
    <property type="match status" value="2"/>
</dbReference>
<dbReference type="PANTHER" id="PTHR11851:SF49">
    <property type="entry name" value="MITOCHONDRIAL-PROCESSING PEPTIDASE SUBUNIT ALPHA"/>
    <property type="match status" value="1"/>
</dbReference>
<dbReference type="Gene3D" id="3.30.830.10">
    <property type="entry name" value="Metalloenzyme, LuxS/M16 peptidase-like"/>
    <property type="match status" value="4"/>
</dbReference>
<reference evidence="5" key="1">
    <citation type="submission" date="2015-03" db="EMBL/GenBank/DDBJ databases">
        <title>Draft genome sequence of Mizugakiibacter sediminis skMP5.</title>
        <authorList>
            <person name="Watanabe T."/>
            <person name="Kojima H."/>
            <person name="Fukui M."/>
        </authorList>
    </citation>
    <scope>NUCLEOTIDE SEQUENCE</scope>
    <source>
        <strain evidence="5">SkMP5</strain>
    </source>
</reference>
<protein>
    <submittedName>
        <fullName evidence="5">Peptidase M16</fullName>
    </submittedName>
    <submittedName>
        <fullName evidence="6">Zinc protease</fullName>
    </submittedName>
</protein>
<feature type="domain" description="Peptidase M16 N-terminal" evidence="3">
    <location>
        <begin position="514"/>
        <end position="635"/>
    </location>
</feature>
<accession>A0A0K8QJ30</accession>
<keyword evidence="7" id="KW-1185">Reference proteome</keyword>
<evidence type="ECO:0000256" key="1">
    <source>
        <dbReference type="ARBA" id="ARBA00007261"/>
    </source>
</evidence>
<evidence type="ECO:0000313" key="7">
    <source>
        <dbReference type="Proteomes" id="UP000253740"/>
    </source>
</evidence>
<keyword evidence="6" id="KW-0378">Hydrolase</keyword>
<feature type="chain" id="PRO_5007414644" evidence="2">
    <location>
        <begin position="24"/>
        <end position="943"/>
    </location>
</feature>
<dbReference type="SUPFAM" id="SSF63411">
    <property type="entry name" value="LuxS/MPP-like metallohydrolase"/>
    <property type="match status" value="4"/>
</dbReference>
<dbReference type="HOGENOM" id="CLU_007487_0_1_6"/>
<dbReference type="PANTHER" id="PTHR11851">
    <property type="entry name" value="METALLOPROTEASE"/>
    <property type="match status" value="1"/>
</dbReference>
<comment type="similarity">
    <text evidence="1">Belongs to the peptidase M16 family.</text>
</comment>
<feature type="domain" description="Peptidase M16 C-terminal" evidence="4">
    <location>
        <begin position="669"/>
        <end position="847"/>
    </location>
</feature>
<dbReference type="GO" id="GO:0006508">
    <property type="term" value="P:proteolysis"/>
    <property type="evidence" value="ECO:0007669"/>
    <property type="project" value="UniProtKB-KW"/>
</dbReference>
<dbReference type="GO" id="GO:0046872">
    <property type="term" value="F:metal ion binding"/>
    <property type="evidence" value="ECO:0007669"/>
    <property type="project" value="InterPro"/>
</dbReference>
<feature type="domain" description="Peptidase M16 C-terminal" evidence="4">
    <location>
        <begin position="201"/>
        <end position="376"/>
    </location>
</feature>
<gene>
    <name evidence="5" type="ORF">MBSD_1624</name>
    <name evidence="6" type="ORF">MBSD_n0116</name>
</gene>
<organism evidence="6">
    <name type="scientific">Mizugakiibacter sediminis</name>
    <dbReference type="NCBI Taxonomy" id="1475481"/>
    <lineage>
        <taxon>Bacteria</taxon>
        <taxon>Pseudomonadati</taxon>
        <taxon>Pseudomonadota</taxon>
        <taxon>Gammaproteobacteria</taxon>
        <taxon>Lysobacterales</taxon>
        <taxon>Rhodanobacteraceae</taxon>
        <taxon>Mizugakiibacter</taxon>
    </lineage>
</organism>
<feature type="domain" description="Peptidase M16 N-terminal" evidence="3">
    <location>
        <begin position="44"/>
        <end position="182"/>
    </location>
</feature>
<dbReference type="GO" id="GO:0008233">
    <property type="term" value="F:peptidase activity"/>
    <property type="evidence" value="ECO:0007669"/>
    <property type="project" value="UniProtKB-KW"/>
</dbReference>
<dbReference type="InterPro" id="IPR011765">
    <property type="entry name" value="Pept_M16_N"/>
</dbReference>
<keyword evidence="6" id="KW-0645">Protease</keyword>
<dbReference type="InterPro" id="IPR011249">
    <property type="entry name" value="Metalloenz_LuxS/M16"/>
</dbReference>
<evidence type="ECO:0000313" key="5">
    <source>
        <dbReference type="EMBL" id="GAN45084.1"/>
    </source>
</evidence>